<name>A0ABN7T8Y1_OIKDI</name>
<feature type="domain" description="C2H2-type" evidence="7">
    <location>
        <begin position="684"/>
        <end position="713"/>
    </location>
</feature>
<dbReference type="InterPro" id="IPR050688">
    <property type="entry name" value="Zinc_finger/UBP_domain"/>
</dbReference>
<dbReference type="PROSITE" id="PS50157">
    <property type="entry name" value="ZINC_FINGER_C2H2_2"/>
    <property type="match status" value="2"/>
</dbReference>
<keyword evidence="9" id="KW-1185">Reference proteome</keyword>
<feature type="compositionally biased region" description="Basic and acidic residues" evidence="6">
    <location>
        <begin position="521"/>
        <end position="530"/>
    </location>
</feature>
<evidence type="ECO:0000256" key="3">
    <source>
        <dbReference type="ARBA" id="ARBA00022771"/>
    </source>
</evidence>
<feature type="region of interest" description="Disordered" evidence="6">
    <location>
        <begin position="54"/>
        <end position="123"/>
    </location>
</feature>
<dbReference type="SMART" id="SM00355">
    <property type="entry name" value="ZnF_C2H2"/>
    <property type="match status" value="10"/>
</dbReference>
<reference evidence="8 9" key="1">
    <citation type="submission" date="2021-04" db="EMBL/GenBank/DDBJ databases">
        <authorList>
            <person name="Bliznina A."/>
        </authorList>
    </citation>
    <scope>NUCLEOTIDE SEQUENCE [LARGE SCALE GENOMIC DNA]</scope>
</reference>
<evidence type="ECO:0000313" key="8">
    <source>
        <dbReference type="EMBL" id="CAG5114278.1"/>
    </source>
</evidence>
<accession>A0ABN7T8Y1</accession>
<keyword evidence="4" id="KW-0862">Zinc</keyword>
<feature type="domain" description="C2H2-type" evidence="7">
    <location>
        <begin position="329"/>
        <end position="360"/>
    </location>
</feature>
<evidence type="ECO:0000313" key="9">
    <source>
        <dbReference type="Proteomes" id="UP001158576"/>
    </source>
</evidence>
<evidence type="ECO:0000256" key="2">
    <source>
        <dbReference type="ARBA" id="ARBA00022737"/>
    </source>
</evidence>
<keyword evidence="2" id="KW-0677">Repeat</keyword>
<dbReference type="Gene3D" id="3.30.160.60">
    <property type="entry name" value="Classic Zinc Finger"/>
    <property type="match status" value="3"/>
</dbReference>
<sequence length="722" mass="84537">MFINSDDAKMTTWECSVCWQVIEEHRKADIRKHRISHIRENDWAKLEKSVSRSKTQHWLNEQTEQPTALTTSAQNSVGDSPCTSFESPGSNFSVDESSPDRAQKKTGSKLESPVPTPESSKPRRSLYKCDFCDFKGKRDGIVRHVKFDHKEKLDKWRTKQSDVLHLPCDQCDRFFASMDDRDAHFKMKHLKPESLIRGTPGGTKRQASEMKDTRNMSPADSVRLFVRKKLEKRDSRSKSKTRESLLNLCKEYTSGTSDSNPKEAEGQKVDVILTCPSSRAEAFFSGRLSFCPYHPCEATFKTSLALEAHVSRKHNDKWDHFMRSLDRPYQCPSCSWRYSSSQSLREHLRKYKKICASYKPTSECTRELLFEESSLKAGEELAENPADLRPYIVDDLIDRNRRLCPFNEHFHCQFRFSSEEKLADHIQKWHPTHFATFMRCIDRPFICETCDFRFPDIDQLRLHKQMRQGVCSSYSRDLHDVYIRKRPRSDDNMESDDNYSEYDPDKIFEDPLLLETASIKGEPDPVRDSDEFKEEAEPVAEPEKTSQPLLKIKVKTYSEMIHCPYCEVRYNLDEDSRALYKLIFHVSAHHPQLNAAFRRKKTTFLPYQCDICRFCFVDRDQLAEHDCEKSLDVPQIIEVICEHCGARLCSEPRYCKDMIDTHMKNRHRDRYLQFRSKRSEYFNLKCPGCLFYFSSEKALDRHEENCRHPTNPPLLDPAEDTL</sequence>
<evidence type="ECO:0000256" key="6">
    <source>
        <dbReference type="SAM" id="MobiDB-lite"/>
    </source>
</evidence>
<feature type="region of interest" description="Disordered" evidence="6">
    <location>
        <begin position="194"/>
        <end position="218"/>
    </location>
</feature>
<proteinExistence type="predicted"/>
<feature type="compositionally biased region" description="Polar residues" evidence="6">
    <location>
        <begin position="54"/>
        <end position="96"/>
    </location>
</feature>
<dbReference type="PANTHER" id="PTHR24403">
    <property type="entry name" value="ZINC FINGER PROTEIN"/>
    <property type="match status" value="1"/>
</dbReference>
<evidence type="ECO:0000256" key="5">
    <source>
        <dbReference type="PROSITE-ProRule" id="PRU00042"/>
    </source>
</evidence>
<dbReference type="PANTHER" id="PTHR24403:SF67">
    <property type="entry name" value="FI01116P-RELATED"/>
    <property type="match status" value="1"/>
</dbReference>
<protein>
    <submittedName>
        <fullName evidence="8">Oidioi.mRNA.OKI2018_I69.chr2.g8340.t1.cds</fullName>
    </submittedName>
</protein>
<feature type="region of interest" description="Disordered" evidence="6">
    <location>
        <begin position="519"/>
        <end position="544"/>
    </location>
</feature>
<keyword evidence="1" id="KW-0479">Metal-binding</keyword>
<feature type="compositionally biased region" description="Acidic residues" evidence="6">
    <location>
        <begin position="531"/>
        <end position="540"/>
    </location>
</feature>
<dbReference type="PROSITE" id="PS00028">
    <property type="entry name" value="ZINC_FINGER_C2H2_1"/>
    <property type="match status" value="2"/>
</dbReference>
<keyword evidence="3 5" id="KW-0863">Zinc-finger</keyword>
<dbReference type="EMBL" id="OU015567">
    <property type="protein sequence ID" value="CAG5114278.1"/>
    <property type="molecule type" value="Genomic_DNA"/>
</dbReference>
<dbReference type="InterPro" id="IPR013087">
    <property type="entry name" value="Znf_C2H2_type"/>
</dbReference>
<evidence type="ECO:0000259" key="7">
    <source>
        <dbReference type="PROSITE" id="PS50157"/>
    </source>
</evidence>
<evidence type="ECO:0000256" key="4">
    <source>
        <dbReference type="ARBA" id="ARBA00022833"/>
    </source>
</evidence>
<gene>
    <name evidence="8" type="ORF">OKIOD_LOCUS17105</name>
</gene>
<evidence type="ECO:0000256" key="1">
    <source>
        <dbReference type="ARBA" id="ARBA00022723"/>
    </source>
</evidence>
<organism evidence="8 9">
    <name type="scientific">Oikopleura dioica</name>
    <name type="common">Tunicate</name>
    <dbReference type="NCBI Taxonomy" id="34765"/>
    <lineage>
        <taxon>Eukaryota</taxon>
        <taxon>Metazoa</taxon>
        <taxon>Chordata</taxon>
        <taxon>Tunicata</taxon>
        <taxon>Appendicularia</taxon>
        <taxon>Copelata</taxon>
        <taxon>Oikopleuridae</taxon>
        <taxon>Oikopleura</taxon>
    </lineage>
</organism>
<dbReference type="Proteomes" id="UP001158576">
    <property type="component" value="Chromosome 2"/>
</dbReference>